<dbReference type="SUPFAM" id="SSF50939">
    <property type="entry name" value="Sialidases"/>
    <property type="match status" value="1"/>
</dbReference>
<dbReference type="Gene3D" id="2.120.10.10">
    <property type="match status" value="1"/>
</dbReference>
<dbReference type="EMBL" id="UOGC01000064">
    <property type="protein sequence ID" value="VAX18092.1"/>
    <property type="molecule type" value="Genomic_DNA"/>
</dbReference>
<dbReference type="PANTHER" id="PTHR43752:SF2">
    <property type="entry name" value="BNR_ASP-BOX REPEAT FAMILY PROTEIN"/>
    <property type="match status" value="1"/>
</dbReference>
<name>A0A3B1BQ74_9ZZZZ</name>
<sequence length="368" mass="40779">MHPFSKLFLASATVALLFFNNVAYGAPVYLADNVSSPKGGGKPHGASIVELQNGDLLATWFSTEDETSRDTNIYGANWNRDTGKWSAPRVIVGAGYAKSIGNTTLFRDDDGIIWLFFAAVQIGGWSGAMVDYVQSHDDGKTWSDGKRFVGWPGNLPRNIPIKIGDHEALVPLFIDFWYEVGLTGSYTAKIKYKDGEVLSKEYASVEGADPIQPTIVKLPDGRILLLARDKGKKLIHRAYSGDNGDSWSKPEYTSLPNPDAAISAIFVKEVNGVLLVYNNSDKRRNPLSLAVSRDGGKSFRRVADIAYYPEDIKVTFSYPTLLRTSDGMIHAIWSHRDRATLKHVRFNVDWLKQVMESPMLGETEISKP</sequence>
<accession>A0A3B1BQ74</accession>
<dbReference type="InterPro" id="IPR011040">
    <property type="entry name" value="Sialidase"/>
</dbReference>
<evidence type="ECO:0000313" key="2">
    <source>
        <dbReference type="EMBL" id="VAX18092.1"/>
    </source>
</evidence>
<evidence type="ECO:0000259" key="1">
    <source>
        <dbReference type="Pfam" id="PF13088"/>
    </source>
</evidence>
<dbReference type="EC" id="3.2.1.18" evidence="2"/>
<reference evidence="2" key="1">
    <citation type="submission" date="2018-06" db="EMBL/GenBank/DDBJ databases">
        <authorList>
            <person name="Zhirakovskaya E."/>
        </authorList>
    </citation>
    <scope>NUCLEOTIDE SEQUENCE</scope>
</reference>
<protein>
    <submittedName>
        <fullName evidence="2">Sialidase</fullName>
        <ecNumber evidence="2">3.2.1.18</ecNumber>
    </submittedName>
</protein>
<dbReference type="CDD" id="cd15482">
    <property type="entry name" value="Sialidase_non-viral"/>
    <property type="match status" value="1"/>
</dbReference>
<dbReference type="InterPro" id="IPR036278">
    <property type="entry name" value="Sialidase_sf"/>
</dbReference>
<organism evidence="2">
    <name type="scientific">hydrothermal vent metagenome</name>
    <dbReference type="NCBI Taxonomy" id="652676"/>
    <lineage>
        <taxon>unclassified sequences</taxon>
        <taxon>metagenomes</taxon>
        <taxon>ecological metagenomes</taxon>
    </lineage>
</organism>
<dbReference type="GO" id="GO:0004308">
    <property type="term" value="F:exo-alpha-sialidase activity"/>
    <property type="evidence" value="ECO:0007669"/>
    <property type="project" value="UniProtKB-EC"/>
</dbReference>
<dbReference type="PANTHER" id="PTHR43752">
    <property type="entry name" value="BNR/ASP-BOX REPEAT FAMILY PROTEIN"/>
    <property type="match status" value="1"/>
</dbReference>
<proteinExistence type="predicted"/>
<dbReference type="AlphaFoldDB" id="A0A3B1BQ74"/>
<dbReference type="Pfam" id="PF13088">
    <property type="entry name" value="BNR_2"/>
    <property type="match status" value="1"/>
</dbReference>
<gene>
    <name evidence="2" type="ORF">MNBD_NITROSPINAE01-1783</name>
</gene>
<keyword evidence="2" id="KW-0326">Glycosidase</keyword>
<feature type="domain" description="Sialidase" evidence="1">
    <location>
        <begin position="54"/>
        <end position="330"/>
    </location>
</feature>
<keyword evidence="2" id="KW-0378">Hydrolase</keyword>